<reference evidence="5 6" key="1">
    <citation type="submission" date="2016-07" db="EMBL/GenBank/DDBJ databases">
        <title>Pervasive Adenine N6-methylation of Active Genes in Fungi.</title>
        <authorList>
            <consortium name="DOE Joint Genome Institute"/>
            <person name="Mondo S.J."/>
            <person name="Dannebaum R.O."/>
            <person name="Kuo R.C."/>
            <person name="Labutti K."/>
            <person name="Haridas S."/>
            <person name="Kuo A."/>
            <person name="Salamov A."/>
            <person name="Ahrendt S.R."/>
            <person name="Lipzen A."/>
            <person name="Sullivan W."/>
            <person name="Andreopoulos W.B."/>
            <person name="Clum A."/>
            <person name="Lindquist E."/>
            <person name="Daum C."/>
            <person name="Ramamoorthy G.K."/>
            <person name="Gryganskyi A."/>
            <person name="Culley D."/>
            <person name="Magnuson J.K."/>
            <person name="James T.Y."/>
            <person name="O'Malley M.A."/>
            <person name="Stajich J.E."/>
            <person name="Spatafora J.W."/>
            <person name="Visel A."/>
            <person name="Grigoriev I.V."/>
        </authorList>
    </citation>
    <scope>NUCLEOTIDE SEQUENCE [LARGE SCALE GENOMIC DNA]</scope>
    <source>
        <strain evidence="5 6">NRRL 3301</strain>
    </source>
</reference>
<evidence type="ECO:0000313" key="6">
    <source>
        <dbReference type="Proteomes" id="UP000242146"/>
    </source>
</evidence>
<accession>A0A1X2G4H9</accession>
<name>A0A1X2G4H9_9FUNG</name>
<evidence type="ECO:0000256" key="3">
    <source>
        <dbReference type="SAM" id="SignalP"/>
    </source>
</evidence>
<comment type="caution">
    <text evidence="5">The sequence shown here is derived from an EMBL/GenBank/DDBJ whole genome shotgun (WGS) entry which is preliminary data.</text>
</comment>
<evidence type="ECO:0000313" key="5">
    <source>
        <dbReference type="EMBL" id="ORX44770.1"/>
    </source>
</evidence>
<gene>
    <name evidence="5" type="ORF">DM01DRAFT_1398566</name>
</gene>
<feature type="compositionally biased region" description="Low complexity" evidence="2">
    <location>
        <begin position="153"/>
        <end position="170"/>
    </location>
</feature>
<feature type="domain" description="Yeast cell wall synthesis Kre9/Knh1-like N-terminal" evidence="4">
    <location>
        <begin position="35"/>
        <end position="127"/>
    </location>
</feature>
<dbReference type="InterPro" id="IPR052982">
    <property type="entry name" value="SRP1/TIP1-like"/>
</dbReference>
<proteinExistence type="predicted"/>
<keyword evidence="6" id="KW-1185">Reference proteome</keyword>
<sequence>MKAFTSLVFLSAALLAMVQAVPVVKRGQPLVKITSPAEGTSLKQNEQATLTWQVQPSDQTKAGGPTELTVQLLRGDPNHLEFIRTLNEHIDMGSGSAQITIPKEIEDGNNYAFAIGSTPEDLNYIGRINISGGAVADPAIAGESADTGASADAGNTAAGTEAATGTENAASTPDGAPDAGQQEIKSAAPASVMDRQKPAIM</sequence>
<evidence type="ECO:0000256" key="1">
    <source>
        <dbReference type="ARBA" id="ARBA00022729"/>
    </source>
</evidence>
<dbReference type="PANTHER" id="PTHR40633:SF1">
    <property type="entry name" value="GPI ANCHORED SERINE-THREONINE RICH PROTEIN (AFU_ORTHOLOGUE AFUA_1G03630)"/>
    <property type="match status" value="1"/>
</dbReference>
<dbReference type="AlphaFoldDB" id="A0A1X2G4H9"/>
<keyword evidence="1 3" id="KW-0732">Signal</keyword>
<dbReference type="EMBL" id="MCGT01000046">
    <property type="protein sequence ID" value="ORX44770.1"/>
    <property type="molecule type" value="Genomic_DNA"/>
</dbReference>
<dbReference type="STRING" id="101127.A0A1X2G4H9"/>
<dbReference type="OrthoDB" id="2156011at2759"/>
<dbReference type="Pfam" id="PF10342">
    <property type="entry name" value="Kre9_KNH"/>
    <property type="match status" value="1"/>
</dbReference>
<evidence type="ECO:0000259" key="4">
    <source>
        <dbReference type="Pfam" id="PF10342"/>
    </source>
</evidence>
<feature type="signal peptide" evidence="3">
    <location>
        <begin position="1"/>
        <end position="20"/>
    </location>
</feature>
<organism evidence="5 6">
    <name type="scientific">Hesseltinella vesiculosa</name>
    <dbReference type="NCBI Taxonomy" id="101127"/>
    <lineage>
        <taxon>Eukaryota</taxon>
        <taxon>Fungi</taxon>
        <taxon>Fungi incertae sedis</taxon>
        <taxon>Mucoromycota</taxon>
        <taxon>Mucoromycotina</taxon>
        <taxon>Mucoromycetes</taxon>
        <taxon>Mucorales</taxon>
        <taxon>Cunninghamellaceae</taxon>
        <taxon>Hesseltinella</taxon>
    </lineage>
</organism>
<evidence type="ECO:0000256" key="2">
    <source>
        <dbReference type="SAM" id="MobiDB-lite"/>
    </source>
</evidence>
<feature type="chain" id="PRO_5012394456" description="Yeast cell wall synthesis Kre9/Knh1-like N-terminal domain-containing protein" evidence="3">
    <location>
        <begin position="21"/>
        <end position="201"/>
    </location>
</feature>
<dbReference type="Proteomes" id="UP000242146">
    <property type="component" value="Unassembled WGS sequence"/>
</dbReference>
<dbReference type="InterPro" id="IPR018466">
    <property type="entry name" value="Kre9/Knh1-like_N"/>
</dbReference>
<protein>
    <recommendedName>
        <fullName evidence="4">Yeast cell wall synthesis Kre9/Knh1-like N-terminal domain-containing protein</fullName>
    </recommendedName>
</protein>
<dbReference type="PANTHER" id="PTHR40633">
    <property type="entry name" value="MATRIX PROTEIN, PUTATIVE (AFU_ORTHOLOGUE AFUA_8G05410)-RELATED"/>
    <property type="match status" value="1"/>
</dbReference>
<feature type="region of interest" description="Disordered" evidence="2">
    <location>
        <begin position="144"/>
        <end position="201"/>
    </location>
</feature>